<evidence type="ECO:0000256" key="5">
    <source>
        <dbReference type="ARBA" id="ARBA00023235"/>
    </source>
</evidence>
<comment type="similarity">
    <text evidence="3">Belongs to the ribose 5-phosphate isomerase family.</text>
</comment>
<dbReference type="GO" id="GO:0009052">
    <property type="term" value="P:pentose-phosphate shunt, non-oxidative branch"/>
    <property type="evidence" value="ECO:0007669"/>
    <property type="project" value="InterPro"/>
</dbReference>
<dbReference type="CDD" id="cd01398">
    <property type="entry name" value="RPI_A"/>
    <property type="match status" value="1"/>
</dbReference>
<keyword evidence="6" id="KW-1133">Transmembrane helix</keyword>
<evidence type="ECO:0000256" key="6">
    <source>
        <dbReference type="SAM" id="Phobius"/>
    </source>
</evidence>
<dbReference type="Gene3D" id="3.40.50.1360">
    <property type="match status" value="1"/>
</dbReference>
<evidence type="ECO:0000256" key="3">
    <source>
        <dbReference type="ARBA" id="ARBA00008088"/>
    </source>
</evidence>
<dbReference type="AlphaFoldDB" id="U6G7I3"/>
<organism evidence="7 8">
    <name type="scientific">Eimeria praecox</name>
    <dbReference type="NCBI Taxonomy" id="51316"/>
    <lineage>
        <taxon>Eukaryota</taxon>
        <taxon>Sar</taxon>
        <taxon>Alveolata</taxon>
        <taxon>Apicomplexa</taxon>
        <taxon>Conoidasida</taxon>
        <taxon>Coccidia</taxon>
        <taxon>Eucoccidiorida</taxon>
        <taxon>Eimeriorina</taxon>
        <taxon>Eimeriidae</taxon>
        <taxon>Eimeria</taxon>
    </lineage>
</organism>
<evidence type="ECO:0000313" key="7">
    <source>
        <dbReference type="EMBL" id="CDI76211.1"/>
    </source>
</evidence>
<dbReference type="SUPFAM" id="SSF75445">
    <property type="entry name" value="D-ribose-5-phosphate isomerase (RpiA), lid domain"/>
    <property type="match status" value="1"/>
</dbReference>
<keyword evidence="5 7" id="KW-0413">Isomerase</keyword>
<evidence type="ECO:0000256" key="1">
    <source>
        <dbReference type="ARBA" id="ARBA00001713"/>
    </source>
</evidence>
<dbReference type="OrthoDB" id="1555531at2759"/>
<dbReference type="PANTHER" id="PTHR43748">
    <property type="entry name" value="RIBOSE-5-PHOSPHATE ISOMERASE 3, CHLOROPLASTIC-RELATED"/>
    <property type="match status" value="1"/>
</dbReference>
<dbReference type="Proteomes" id="UP000018201">
    <property type="component" value="Unassembled WGS sequence"/>
</dbReference>
<dbReference type="Pfam" id="PF06026">
    <property type="entry name" value="Rib_5-P_isom_A"/>
    <property type="match status" value="2"/>
</dbReference>
<dbReference type="InterPro" id="IPR050262">
    <property type="entry name" value="Ribose-5P_isomerase"/>
</dbReference>
<dbReference type="SUPFAM" id="SSF100950">
    <property type="entry name" value="NagB/RpiA/CoA transferase-like"/>
    <property type="match status" value="1"/>
</dbReference>
<dbReference type="GO" id="GO:0004751">
    <property type="term" value="F:ribose-5-phosphate isomerase activity"/>
    <property type="evidence" value="ECO:0007669"/>
    <property type="project" value="UniProtKB-EC"/>
</dbReference>
<sequence length="299" mass="31578">MRVGLGTGSTASFAVRRLGERIQQGELTGISCASTSEETRMLVGNCFLGDSFPVVPATATVLATAAAAAAAATYSFCYVVEDSSRRPCMREVSVQAESLGISVFPLDEISLPLDVAIDGADEVLKTDSGLVLIKGRGGALMREKLVEVNSKRFVCIVDEDKVIHHSAFGTTGALPLEIVQYGAQATRRAVLAAVVDALGEGGPQGGPHGGPPEDPERAAEELGVSAVYRHRKDSKELFVTDNGNLCLDLFFKKAIKNPHKLHQKLINVVGVVETGLFIGLTDFCIVGHPSGNTTQLTLS</sequence>
<dbReference type="EC" id="5.3.1.6" evidence="4"/>
<reference evidence="7" key="2">
    <citation type="submission" date="2013-10" db="EMBL/GenBank/DDBJ databases">
        <authorList>
            <person name="Aslett M."/>
        </authorList>
    </citation>
    <scope>NUCLEOTIDE SEQUENCE [LARGE SCALE GENOMIC DNA]</scope>
    <source>
        <strain evidence="7">Houghton</strain>
    </source>
</reference>
<dbReference type="Gene3D" id="3.30.70.260">
    <property type="match status" value="1"/>
</dbReference>
<name>U6G7I3_9EIME</name>
<proteinExistence type="inferred from homology"/>
<keyword evidence="6" id="KW-0472">Membrane</keyword>
<accession>U6G7I3</accession>
<keyword evidence="8" id="KW-1185">Reference proteome</keyword>
<dbReference type="EMBL" id="HG691313">
    <property type="protein sequence ID" value="CDI76211.1"/>
    <property type="molecule type" value="Genomic_DNA"/>
</dbReference>
<protein>
    <recommendedName>
        <fullName evidence="4">ribose-5-phosphate isomerase</fullName>
        <ecNumber evidence="4">5.3.1.6</ecNumber>
    </recommendedName>
</protein>
<reference evidence="7" key="1">
    <citation type="submission" date="2013-10" db="EMBL/GenBank/DDBJ databases">
        <title>Genomic analysis of the causative agents of coccidiosis in chickens.</title>
        <authorList>
            <person name="Reid A.J."/>
            <person name="Blake D."/>
            <person name="Billington K."/>
            <person name="Browne H."/>
            <person name="Dunn M."/>
            <person name="Hung S."/>
            <person name="Kawahara F."/>
            <person name="Miranda-Saavedra D."/>
            <person name="Mourier T."/>
            <person name="Nagra H."/>
            <person name="Otto T.D."/>
            <person name="Rawlings N."/>
            <person name="Sanchez A."/>
            <person name="Sanders M."/>
            <person name="Subramaniam C."/>
            <person name="Tay Y."/>
            <person name="Dear P."/>
            <person name="Doerig C."/>
            <person name="Gruber A."/>
            <person name="Parkinson J."/>
            <person name="Shirley M."/>
            <person name="Wan K.L."/>
            <person name="Berriman M."/>
            <person name="Tomley F."/>
            <person name="Pain A."/>
        </authorList>
    </citation>
    <scope>NUCLEOTIDE SEQUENCE [LARGE SCALE GENOMIC DNA]</scope>
    <source>
        <strain evidence="7">Houghton</strain>
    </source>
</reference>
<feature type="transmembrane region" description="Helical" evidence="6">
    <location>
        <begin position="57"/>
        <end position="80"/>
    </location>
</feature>
<evidence type="ECO:0000313" key="8">
    <source>
        <dbReference type="Proteomes" id="UP000018201"/>
    </source>
</evidence>
<evidence type="ECO:0000256" key="4">
    <source>
        <dbReference type="ARBA" id="ARBA00011959"/>
    </source>
</evidence>
<dbReference type="InterPro" id="IPR004788">
    <property type="entry name" value="Ribose5P_isomerase_type_A"/>
</dbReference>
<dbReference type="UniPathway" id="UPA00115">
    <property type="reaction ID" value="UER00412"/>
</dbReference>
<comment type="catalytic activity">
    <reaction evidence="1">
        <text>aldehydo-D-ribose 5-phosphate = D-ribulose 5-phosphate</text>
        <dbReference type="Rhea" id="RHEA:14657"/>
        <dbReference type="ChEBI" id="CHEBI:58121"/>
        <dbReference type="ChEBI" id="CHEBI:58273"/>
        <dbReference type="EC" id="5.3.1.6"/>
    </reaction>
</comment>
<gene>
    <name evidence="7" type="ORF">EPH_0045740</name>
</gene>
<dbReference type="InterPro" id="IPR037171">
    <property type="entry name" value="NagB/RpiA_transferase-like"/>
</dbReference>
<keyword evidence="6" id="KW-0812">Transmembrane</keyword>
<dbReference type="VEuPathDB" id="ToxoDB:EPH_0045740"/>
<evidence type="ECO:0000256" key="2">
    <source>
        <dbReference type="ARBA" id="ARBA00004988"/>
    </source>
</evidence>
<comment type="pathway">
    <text evidence="2">Carbohydrate degradation; pentose phosphate pathway; D-ribose 5-phosphate from D-ribulose 5-phosphate (non-oxidative stage): step 1/1.</text>
</comment>
<dbReference type="PANTHER" id="PTHR43748:SF3">
    <property type="entry name" value="RIBOSE-5-PHOSPHATE ISOMERASE 3, CHLOROPLASTIC-RELATED"/>
    <property type="match status" value="1"/>
</dbReference>